<gene>
    <name evidence="8" type="ORF">HMPREF9444_00769</name>
</gene>
<accession>E8LJ71</accession>
<proteinExistence type="inferred from homology"/>
<evidence type="ECO:0000256" key="1">
    <source>
        <dbReference type="ARBA" id="ARBA00001917"/>
    </source>
</evidence>
<organism evidence="8 9">
    <name type="scientific">Succinatimonas hippei (strain DSM 22608 / JCM 16073 / KCTC 15190 / YIT 12066)</name>
    <dbReference type="NCBI Taxonomy" id="762983"/>
    <lineage>
        <taxon>Bacteria</taxon>
        <taxon>Pseudomonadati</taxon>
        <taxon>Pseudomonadota</taxon>
        <taxon>Gammaproteobacteria</taxon>
        <taxon>Aeromonadales</taxon>
        <taxon>Succinivibrionaceae</taxon>
        <taxon>Succinatimonas</taxon>
    </lineage>
</organism>
<dbReference type="STRING" id="762983.HMPREF9444_00769"/>
<sequence>MDFLELMQKRYTTKYYDSSKKILQQDIDKILECVRLAPSSVNCQPWHFYVAGDEKSKAKIRDCILDFNFPRFDNCSHVIVICGKTVVNDEHFEKVLVKEEQDGRLSDPEVKKAQDKSRRYFTNLHADSEKDMAAWSGKQCYIALATILYAAASMGIDSTAVEGFDSKKADELLGLKDKGLTCHCIVCLGYRDSNDSNLILKRPKSRLNKEDILTNL</sequence>
<comment type="similarity">
    <text evidence="2">Belongs to the nitroreductase family.</text>
</comment>
<dbReference type="CDD" id="cd02149">
    <property type="entry name" value="NfsB-like"/>
    <property type="match status" value="1"/>
</dbReference>
<dbReference type="eggNOG" id="COG0778">
    <property type="taxonomic scope" value="Bacteria"/>
</dbReference>
<dbReference type="GO" id="GO:0016491">
    <property type="term" value="F:oxidoreductase activity"/>
    <property type="evidence" value="ECO:0007669"/>
    <property type="project" value="UniProtKB-KW"/>
</dbReference>
<feature type="domain" description="Nitroreductase" evidence="7">
    <location>
        <begin position="8"/>
        <end position="190"/>
    </location>
</feature>
<keyword evidence="4" id="KW-0288">FMN</keyword>
<dbReference type="Pfam" id="PF00881">
    <property type="entry name" value="Nitroreductase"/>
    <property type="match status" value="1"/>
</dbReference>
<dbReference type="PANTHER" id="PTHR43673">
    <property type="entry name" value="NAD(P)H NITROREDUCTASE YDGI-RELATED"/>
    <property type="match status" value="1"/>
</dbReference>
<dbReference type="InterPro" id="IPR033878">
    <property type="entry name" value="NfsB-like"/>
</dbReference>
<dbReference type="AlphaFoldDB" id="E8LJ71"/>
<dbReference type="EMBL" id="AEVO01000036">
    <property type="protein sequence ID" value="EFY07401.1"/>
    <property type="molecule type" value="Genomic_DNA"/>
</dbReference>
<dbReference type="OrthoDB" id="9809288at2"/>
<evidence type="ECO:0000259" key="7">
    <source>
        <dbReference type="Pfam" id="PF00881"/>
    </source>
</evidence>
<dbReference type="RefSeq" id="WP_009142981.1">
    <property type="nucleotide sequence ID" value="NZ_GL830973.1"/>
</dbReference>
<keyword evidence="3" id="KW-0285">Flavoprotein</keyword>
<dbReference type="InterPro" id="IPR029479">
    <property type="entry name" value="Nitroreductase"/>
</dbReference>
<dbReference type="HOGENOM" id="CLU_070764_4_1_6"/>
<keyword evidence="9" id="KW-1185">Reference proteome</keyword>
<evidence type="ECO:0000256" key="6">
    <source>
        <dbReference type="ARBA" id="ARBA00023002"/>
    </source>
</evidence>
<protein>
    <submittedName>
        <fullName evidence="8">Nitroreductase family protein</fullName>
    </submittedName>
</protein>
<dbReference type="NCBIfam" id="NF008275">
    <property type="entry name" value="PRK11053.1"/>
    <property type="match status" value="1"/>
</dbReference>
<reference evidence="8 9" key="1">
    <citation type="submission" date="2011-01" db="EMBL/GenBank/DDBJ databases">
        <authorList>
            <person name="Weinstock G."/>
            <person name="Sodergren E."/>
            <person name="Clifton S."/>
            <person name="Fulton L."/>
            <person name="Fulton B."/>
            <person name="Courtney L."/>
            <person name="Fronick C."/>
            <person name="Harrison M."/>
            <person name="Strong C."/>
            <person name="Farmer C."/>
            <person name="Delahaunty K."/>
            <person name="Markovic C."/>
            <person name="Hall O."/>
            <person name="Minx P."/>
            <person name="Tomlinson C."/>
            <person name="Mitreva M."/>
            <person name="Hou S."/>
            <person name="Chen J."/>
            <person name="Wollam A."/>
            <person name="Pepin K.H."/>
            <person name="Johnson M."/>
            <person name="Bhonagiri V."/>
            <person name="Zhang X."/>
            <person name="Suruliraj S."/>
            <person name="Warren W."/>
            <person name="Chinwalla A."/>
            <person name="Mardis E.R."/>
            <person name="Wilson R.K."/>
        </authorList>
    </citation>
    <scope>NUCLEOTIDE SEQUENCE [LARGE SCALE GENOMIC DNA]</scope>
    <source>
        <strain evidence="9">DSM 22608 / JCM 16073 / KCTC 15190 / YIT 12066</strain>
    </source>
</reference>
<evidence type="ECO:0000256" key="5">
    <source>
        <dbReference type="ARBA" id="ARBA00022857"/>
    </source>
</evidence>
<dbReference type="InterPro" id="IPR000415">
    <property type="entry name" value="Nitroreductase-like"/>
</dbReference>
<name>E8LJ71_SUCHY</name>
<dbReference type="Proteomes" id="UP000018458">
    <property type="component" value="Unassembled WGS sequence"/>
</dbReference>
<evidence type="ECO:0000256" key="2">
    <source>
        <dbReference type="ARBA" id="ARBA00007118"/>
    </source>
</evidence>
<comment type="caution">
    <text evidence="8">The sequence shown here is derived from an EMBL/GenBank/DDBJ whole genome shotgun (WGS) entry which is preliminary data.</text>
</comment>
<evidence type="ECO:0000313" key="8">
    <source>
        <dbReference type="EMBL" id="EFY07401.1"/>
    </source>
</evidence>
<evidence type="ECO:0000256" key="4">
    <source>
        <dbReference type="ARBA" id="ARBA00022643"/>
    </source>
</evidence>
<dbReference type="SUPFAM" id="SSF55469">
    <property type="entry name" value="FMN-dependent nitroreductase-like"/>
    <property type="match status" value="1"/>
</dbReference>
<dbReference type="PANTHER" id="PTHR43673:SF2">
    <property type="entry name" value="NITROREDUCTASE"/>
    <property type="match status" value="1"/>
</dbReference>
<evidence type="ECO:0000256" key="3">
    <source>
        <dbReference type="ARBA" id="ARBA00022630"/>
    </source>
</evidence>
<comment type="cofactor">
    <cofactor evidence="1">
        <name>FMN</name>
        <dbReference type="ChEBI" id="CHEBI:58210"/>
    </cofactor>
</comment>
<evidence type="ECO:0000313" key="9">
    <source>
        <dbReference type="Proteomes" id="UP000018458"/>
    </source>
</evidence>
<keyword evidence="6" id="KW-0560">Oxidoreductase</keyword>
<dbReference type="Gene3D" id="3.40.109.10">
    <property type="entry name" value="NADH Oxidase"/>
    <property type="match status" value="1"/>
</dbReference>
<keyword evidence="5" id="KW-0521">NADP</keyword>